<dbReference type="GO" id="GO:0004088">
    <property type="term" value="F:carbamoyl-phosphate synthase (glutamine-hydrolyzing) activity"/>
    <property type="evidence" value="ECO:0007669"/>
    <property type="project" value="UniProtKB-UniRule"/>
</dbReference>
<dbReference type="GO" id="GO:0005524">
    <property type="term" value="F:ATP binding"/>
    <property type="evidence" value="ECO:0007669"/>
    <property type="project" value="UniProtKB-UniRule"/>
</dbReference>
<dbReference type="PANTHER" id="PTHR43418:SF7">
    <property type="entry name" value="CARBAMOYL-PHOSPHATE SYNTHASE SMALL CHAIN"/>
    <property type="match status" value="1"/>
</dbReference>
<feature type="binding site" evidence="8">
    <location>
        <position position="223"/>
    </location>
    <ligand>
        <name>L-glutamine</name>
        <dbReference type="ChEBI" id="CHEBI:58359"/>
    </ligand>
</feature>
<dbReference type="UniPathway" id="UPA00070">
    <property type="reaction ID" value="UER00115"/>
</dbReference>
<dbReference type="GO" id="GO:0006207">
    <property type="term" value="P:'de novo' pyrimidine nucleobase biosynthetic process"/>
    <property type="evidence" value="ECO:0007669"/>
    <property type="project" value="InterPro"/>
</dbReference>
<feature type="active site" evidence="8">
    <location>
        <position position="337"/>
    </location>
</feature>
<dbReference type="GO" id="GO:0006526">
    <property type="term" value="P:L-arginine biosynthetic process"/>
    <property type="evidence" value="ECO:0007669"/>
    <property type="project" value="UniProtKB-UniRule"/>
</dbReference>
<accession>A0A5R9CYE9</accession>
<protein>
    <recommendedName>
        <fullName evidence="8">Carbamoyl phosphate synthase small chain</fullName>
        <ecNumber evidence="8">6.3.5.5</ecNumber>
    </recommendedName>
    <alternativeName>
        <fullName evidence="8">Carbamoyl phosphate synthetase glutamine chain</fullName>
    </alternativeName>
</protein>
<dbReference type="SUPFAM" id="SSF52317">
    <property type="entry name" value="Class I glutamine amidotransferase-like"/>
    <property type="match status" value="1"/>
</dbReference>
<evidence type="ECO:0000256" key="7">
    <source>
        <dbReference type="ARBA" id="ARBA00048816"/>
    </source>
</evidence>
<keyword evidence="4 8" id="KW-0547">Nucleotide-binding</keyword>
<feature type="region of interest" description="CPSase" evidence="8">
    <location>
        <begin position="1"/>
        <end position="175"/>
    </location>
</feature>
<evidence type="ECO:0000256" key="1">
    <source>
        <dbReference type="ARBA" id="ARBA00005077"/>
    </source>
</evidence>
<feature type="active site" description="Nucleophile" evidence="8">
    <location>
        <position position="250"/>
    </location>
</feature>
<keyword evidence="8" id="KW-0055">Arginine biosynthesis</keyword>
<dbReference type="Gene3D" id="3.50.30.20">
    <property type="entry name" value="Carbamoyl-phosphate synthase small subunit, N-terminal domain"/>
    <property type="match status" value="1"/>
</dbReference>
<feature type="binding site" evidence="8">
    <location>
        <position position="295"/>
    </location>
    <ligand>
        <name>L-glutamine</name>
        <dbReference type="ChEBI" id="CHEBI:58359"/>
    </ligand>
</feature>
<dbReference type="InterPro" id="IPR006274">
    <property type="entry name" value="CarbamoylP_synth_ssu"/>
</dbReference>
<feature type="active site" evidence="8">
    <location>
        <position position="335"/>
    </location>
</feature>
<dbReference type="UniPathway" id="UPA00068">
    <property type="reaction ID" value="UER00171"/>
</dbReference>
<dbReference type="CDD" id="cd01744">
    <property type="entry name" value="GATase1_CPSase"/>
    <property type="match status" value="1"/>
</dbReference>
<evidence type="ECO:0000313" key="11">
    <source>
        <dbReference type="Proteomes" id="UP000305100"/>
    </source>
</evidence>
<keyword evidence="3 8" id="KW-0436">Ligase</keyword>
<dbReference type="PRINTS" id="PR00097">
    <property type="entry name" value="ANTSNTHASEII"/>
</dbReference>
<proteinExistence type="inferred from homology"/>
<evidence type="ECO:0000256" key="5">
    <source>
        <dbReference type="ARBA" id="ARBA00022840"/>
    </source>
</evidence>
<comment type="function">
    <text evidence="8">Small subunit of the glutamine-dependent carbamoyl phosphate synthetase (CPSase). CPSase catalyzes the formation of carbamoyl phosphate from the ammonia moiety of glutamine, carbonate, and phosphate donated by ATP, constituting the first step of 2 biosynthetic pathways, one leading to arginine and/or urea and the other to pyrimidine nucleotides. The small subunit (glutamine amidotransferase) binds and cleaves glutamine to supply the large subunit with the substrate ammonia.</text>
</comment>
<dbReference type="InterPro" id="IPR017926">
    <property type="entry name" value="GATASE"/>
</dbReference>
<comment type="pathway">
    <text evidence="8">Pyrimidine metabolism; UMP biosynthesis via de novo pathway; (S)-dihydroorotate from bicarbonate: step 1/3.</text>
</comment>
<evidence type="ECO:0000256" key="6">
    <source>
        <dbReference type="ARBA" id="ARBA00022962"/>
    </source>
</evidence>
<dbReference type="AlphaFoldDB" id="A0A5R9CYE9"/>
<comment type="catalytic activity">
    <reaction evidence="7 8">
        <text>hydrogencarbonate + L-glutamine + 2 ATP + H2O = carbamoyl phosphate + L-glutamate + 2 ADP + phosphate + 2 H(+)</text>
        <dbReference type="Rhea" id="RHEA:18633"/>
        <dbReference type="ChEBI" id="CHEBI:15377"/>
        <dbReference type="ChEBI" id="CHEBI:15378"/>
        <dbReference type="ChEBI" id="CHEBI:17544"/>
        <dbReference type="ChEBI" id="CHEBI:29985"/>
        <dbReference type="ChEBI" id="CHEBI:30616"/>
        <dbReference type="ChEBI" id="CHEBI:43474"/>
        <dbReference type="ChEBI" id="CHEBI:58228"/>
        <dbReference type="ChEBI" id="CHEBI:58359"/>
        <dbReference type="ChEBI" id="CHEBI:456216"/>
        <dbReference type="EC" id="6.3.5.5"/>
    </reaction>
</comment>
<keyword evidence="8" id="KW-0028">Amino-acid biosynthesis</keyword>
<dbReference type="GO" id="GO:0004359">
    <property type="term" value="F:glutaminase activity"/>
    <property type="evidence" value="ECO:0007669"/>
    <property type="project" value="RHEA"/>
</dbReference>
<feature type="binding site" evidence="8">
    <location>
        <position position="225"/>
    </location>
    <ligand>
        <name>L-glutamine</name>
        <dbReference type="ChEBI" id="CHEBI:58359"/>
    </ligand>
</feature>
<dbReference type="PROSITE" id="PS51273">
    <property type="entry name" value="GATASE_TYPE_1"/>
    <property type="match status" value="1"/>
</dbReference>
<dbReference type="Gene3D" id="3.40.50.880">
    <property type="match status" value="1"/>
</dbReference>
<reference evidence="10 11" key="1">
    <citation type="submission" date="2019-05" db="EMBL/GenBank/DDBJ databases">
        <title>The metagenome of a microbial culture collection derived from dairy environment covers the genomic content of the human microbiome.</title>
        <authorList>
            <person name="Roder T."/>
            <person name="Wuthrich D."/>
            <person name="Sattari Z."/>
            <person name="Von Ah U."/>
            <person name="Bar C."/>
            <person name="Ronchi F."/>
            <person name="Macpherson A.J."/>
            <person name="Ganal-Vonarburg S.C."/>
            <person name="Bruggmann R."/>
            <person name="Vergeres G."/>
        </authorList>
    </citation>
    <scope>NUCLEOTIDE SEQUENCE [LARGE SCALE GENOMIC DNA]</scope>
    <source>
        <strain evidence="10 11">FAM 1079</strain>
    </source>
</reference>
<comment type="caution">
    <text evidence="10">The sequence shown here is derived from an EMBL/GenBank/DDBJ whole genome shotgun (WGS) entry which is preliminary data.</text>
</comment>
<comment type="subunit">
    <text evidence="8">Composed of two chains; the small (or glutamine) chain promotes the hydrolysis of glutamine to ammonia, which is used by the large (or ammonia) chain to synthesize carbamoyl phosphate. Tetramer of heterodimers (alpha,beta)4.</text>
</comment>
<dbReference type="Pfam" id="PF00117">
    <property type="entry name" value="GATase"/>
    <property type="match status" value="1"/>
</dbReference>
<feature type="binding site" evidence="8">
    <location>
        <position position="254"/>
    </location>
    <ligand>
        <name>L-glutamine</name>
        <dbReference type="ChEBI" id="CHEBI:58359"/>
    </ligand>
</feature>
<evidence type="ECO:0000256" key="4">
    <source>
        <dbReference type="ARBA" id="ARBA00022741"/>
    </source>
</evidence>
<dbReference type="InterPro" id="IPR029062">
    <property type="entry name" value="Class_I_gatase-like"/>
</dbReference>
<dbReference type="Pfam" id="PF00988">
    <property type="entry name" value="CPSase_sm_chain"/>
    <property type="match status" value="1"/>
</dbReference>
<dbReference type="InterPro" id="IPR050472">
    <property type="entry name" value="Anth_synth/Amidotransfase"/>
</dbReference>
<comment type="similarity">
    <text evidence="2 8">Belongs to the CarA family.</text>
</comment>
<dbReference type="SMART" id="SM01097">
    <property type="entry name" value="CPSase_sm_chain"/>
    <property type="match status" value="1"/>
</dbReference>
<keyword evidence="6 8" id="KW-0315">Glutamine amidotransferase</keyword>
<comment type="catalytic activity">
    <reaction evidence="8">
        <text>L-glutamine + H2O = L-glutamate + NH4(+)</text>
        <dbReference type="Rhea" id="RHEA:15889"/>
        <dbReference type="ChEBI" id="CHEBI:15377"/>
        <dbReference type="ChEBI" id="CHEBI:28938"/>
        <dbReference type="ChEBI" id="CHEBI:29985"/>
        <dbReference type="ChEBI" id="CHEBI:58359"/>
    </reaction>
</comment>
<keyword evidence="5 8" id="KW-0067">ATP-binding</keyword>
<dbReference type="Proteomes" id="UP000305100">
    <property type="component" value="Unassembled WGS sequence"/>
</dbReference>
<feature type="binding site" evidence="8">
    <location>
        <position position="56"/>
    </location>
    <ligand>
        <name>L-glutamine</name>
        <dbReference type="ChEBI" id="CHEBI:58359"/>
    </ligand>
</feature>
<dbReference type="EMBL" id="VBSX01000006">
    <property type="protein sequence ID" value="TLQ20239.1"/>
    <property type="molecule type" value="Genomic_DNA"/>
</dbReference>
<evidence type="ECO:0000313" key="10">
    <source>
        <dbReference type="EMBL" id="TLQ20239.1"/>
    </source>
</evidence>
<dbReference type="PANTHER" id="PTHR43418">
    <property type="entry name" value="MULTIFUNCTIONAL TRYPTOPHAN BIOSYNTHESIS PROTEIN-RELATED"/>
    <property type="match status" value="1"/>
</dbReference>
<dbReference type="NCBIfam" id="TIGR01368">
    <property type="entry name" value="CPSaseIIsmall"/>
    <property type="match status" value="1"/>
</dbReference>
<dbReference type="HAMAP" id="MF_01209">
    <property type="entry name" value="CPSase_S_chain"/>
    <property type="match status" value="1"/>
</dbReference>
<evidence type="ECO:0000256" key="3">
    <source>
        <dbReference type="ARBA" id="ARBA00022598"/>
    </source>
</evidence>
<name>A0A5R9CYE9_9LACO</name>
<dbReference type="InterPro" id="IPR035686">
    <property type="entry name" value="CPSase_GATase1"/>
</dbReference>
<keyword evidence="8" id="KW-0665">Pyrimidine biosynthesis</keyword>
<sequence length="363" mass="39567">MLGTKLGGSEMKKYLTLENGDVFVGEACGDLAAEIKGELVFTTNMTGYQENLTDPSYKDQIITFTYPLIGNYGISLGTSQSDQIQASAVVVREMTDDVFHYQSVITLDAFLKQQHIPAISGIDTRQLTKIIRQYGTMKASLTNQPVKATETEAAHEAEIVKSATRSVTDGKENEHVVVVDFGVKSNIVQSLQQRGIDVTVVTPESTFEDISALHPSGILLSNGPGDPQDYGDFLPVIQKLQDHFPIFGICLGHQLLALANGATTYKMTFGHRGSNHPIKDLITGEIYMTAQNHGYAVDIDSVKSSPLKVTAIEVNDKTCEGLQYPGRPVFSVQYHPEAAPGPHDAKPLFDKFIDLMHVNGGVH</sequence>
<dbReference type="PRINTS" id="PR00099">
    <property type="entry name" value="CPSGATASE"/>
</dbReference>
<dbReference type="EC" id="6.3.5.5" evidence="8"/>
<dbReference type="GO" id="GO:0044205">
    <property type="term" value="P:'de novo' UMP biosynthetic process"/>
    <property type="evidence" value="ECO:0007669"/>
    <property type="project" value="UniProtKB-UniRule"/>
</dbReference>
<feature type="binding site" evidence="8">
    <location>
        <position position="294"/>
    </location>
    <ligand>
        <name>L-glutamine</name>
        <dbReference type="ChEBI" id="CHEBI:58359"/>
    </ligand>
</feature>
<evidence type="ECO:0000256" key="2">
    <source>
        <dbReference type="ARBA" id="ARBA00007800"/>
    </source>
</evidence>
<dbReference type="OrthoDB" id="9804328at2"/>
<gene>
    <name evidence="8" type="primary">carA</name>
    <name evidence="10" type="ORF">FEZ41_03815</name>
</gene>
<dbReference type="InterPro" id="IPR036480">
    <property type="entry name" value="CarbP_synth_ssu_N_sf"/>
</dbReference>
<feature type="domain" description="Carbamoyl-phosphate synthase small subunit N-terminal" evidence="9">
    <location>
        <begin position="11"/>
        <end position="142"/>
    </location>
</feature>
<organism evidence="10 11">
    <name type="scientific">Lentilactobacillus parafarraginis</name>
    <dbReference type="NCBI Taxonomy" id="390842"/>
    <lineage>
        <taxon>Bacteria</taxon>
        <taxon>Bacillati</taxon>
        <taxon>Bacillota</taxon>
        <taxon>Bacilli</taxon>
        <taxon>Lactobacillales</taxon>
        <taxon>Lactobacillaceae</taxon>
        <taxon>Lentilactobacillus</taxon>
    </lineage>
</organism>
<evidence type="ECO:0000259" key="9">
    <source>
        <dbReference type="SMART" id="SM01097"/>
    </source>
</evidence>
<evidence type="ECO:0000256" key="8">
    <source>
        <dbReference type="HAMAP-Rule" id="MF_01209"/>
    </source>
</evidence>
<dbReference type="GO" id="GO:0006541">
    <property type="term" value="P:glutamine metabolic process"/>
    <property type="evidence" value="ECO:0007669"/>
    <property type="project" value="InterPro"/>
</dbReference>
<comment type="pathway">
    <text evidence="1 8">Amino-acid biosynthesis; L-arginine biosynthesis; carbamoyl phosphate from bicarbonate: step 1/1.</text>
</comment>
<feature type="binding site" evidence="8">
    <location>
        <position position="292"/>
    </location>
    <ligand>
        <name>L-glutamine</name>
        <dbReference type="ChEBI" id="CHEBI:58359"/>
    </ligand>
</feature>
<dbReference type="PRINTS" id="PR00096">
    <property type="entry name" value="GATASE"/>
</dbReference>
<feature type="binding site" evidence="8">
    <location>
        <position position="251"/>
    </location>
    <ligand>
        <name>L-glutamine</name>
        <dbReference type="ChEBI" id="CHEBI:58359"/>
    </ligand>
</feature>
<dbReference type="NCBIfam" id="NF009475">
    <property type="entry name" value="PRK12838.1"/>
    <property type="match status" value="1"/>
</dbReference>
<dbReference type="SUPFAM" id="SSF52021">
    <property type="entry name" value="Carbamoyl phosphate synthetase, small subunit N-terminal domain"/>
    <property type="match status" value="1"/>
</dbReference>
<dbReference type="InterPro" id="IPR002474">
    <property type="entry name" value="CarbamoylP_synth_ssu_N"/>
</dbReference>